<accession>A0A8H7XU74</accession>
<sequence>MLAERNLKDVSSGEEETALFCNEQTMKILQAKLSEMNQILKLPEKERFERIRDYVTKRKRVIKEREDAQQQRILEEKKRADEAEKKAKQRILEEKKKAEQRILEEKKRADEAEKKAEQRILEAKKRSDEVIAEFNKGIAPFVRALQLTSLRKLQDNVHKKLSNQIGASWEDIREMSEEDLRSKAPNVDASRAMALIKAVKDYRDLRRGYISDAYTAKLEEIWTALNHLYQPREPDLQAYHSDNHLLEACYNLLKAQQ</sequence>
<protein>
    <submittedName>
        <fullName evidence="2">Uncharacterized protein</fullName>
    </submittedName>
</protein>
<organism evidence="2">
    <name type="scientific">Psilocybe cubensis</name>
    <name type="common">Psychedelic mushroom</name>
    <name type="synonym">Stropharia cubensis</name>
    <dbReference type="NCBI Taxonomy" id="181762"/>
    <lineage>
        <taxon>Eukaryota</taxon>
        <taxon>Fungi</taxon>
        <taxon>Dikarya</taxon>
        <taxon>Basidiomycota</taxon>
        <taxon>Agaricomycotina</taxon>
        <taxon>Agaricomycetes</taxon>
        <taxon>Agaricomycetidae</taxon>
        <taxon>Agaricales</taxon>
        <taxon>Agaricineae</taxon>
        <taxon>Strophariaceae</taxon>
        <taxon>Psilocybe</taxon>
    </lineage>
</organism>
<feature type="coiled-coil region" evidence="1">
    <location>
        <begin position="51"/>
        <end position="133"/>
    </location>
</feature>
<evidence type="ECO:0000313" key="2">
    <source>
        <dbReference type="EMBL" id="KAG5166973.1"/>
    </source>
</evidence>
<evidence type="ECO:0000256" key="1">
    <source>
        <dbReference type="SAM" id="Coils"/>
    </source>
</evidence>
<reference evidence="2" key="1">
    <citation type="submission" date="2021-02" db="EMBL/GenBank/DDBJ databases">
        <title>Psilocybe cubensis genome.</title>
        <authorList>
            <person name="Mckernan K.J."/>
            <person name="Crawford S."/>
            <person name="Trippe A."/>
            <person name="Kane L.T."/>
            <person name="Mclaughlin S."/>
        </authorList>
    </citation>
    <scope>NUCLEOTIDE SEQUENCE [LARGE SCALE GENOMIC DNA]</scope>
    <source>
        <strain evidence="2">MGC-MH-2018</strain>
    </source>
</reference>
<dbReference type="EMBL" id="JAFIQS010000007">
    <property type="protein sequence ID" value="KAG5166973.1"/>
    <property type="molecule type" value="Genomic_DNA"/>
</dbReference>
<proteinExistence type="predicted"/>
<name>A0A8H7XU74_PSICU</name>
<comment type="caution">
    <text evidence="2">The sequence shown here is derived from an EMBL/GenBank/DDBJ whole genome shotgun (WGS) entry which is preliminary data.</text>
</comment>
<gene>
    <name evidence="2" type="ORF">JR316_007310</name>
</gene>
<dbReference type="AlphaFoldDB" id="A0A8H7XU74"/>
<keyword evidence="1" id="KW-0175">Coiled coil</keyword>